<reference evidence="2" key="1">
    <citation type="submission" date="2016-10" db="EMBL/GenBank/DDBJ databases">
        <title>Sequence of Gallionella enrichment culture.</title>
        <authorList>
            <person name="Poehlein A."/>
            <person name="Muehling M."/>
            <person name="Daniel R."/>
        </authorList>
    </citation>
    <scope>NUCLEOTIDE SEQUENCE</scope>
</reference>
<dbReference type="EMBL" id="MLJW01003313">
    <property type="protein sequence ID" value="OIQ72338.1"/>
    <property type="molecule type" value="Genomic_DNA"/>
</dbReference>
<name>A0A1J5PMF7_9ZZZZ</name>
<dbReference type="AlphaFoldDB" id="A0A1J5PMF7"/>
<proteinExistence type="predicted"/>
<gene>
    <name evidence="2" type="ORF">GALL_460360</name>
</gene>
<evidence type="ECO:0000313" key="2">
    <source>
        <dbReference type="EMBL" id="OIQ72338.1"/>
    </source>
</evidence>
<accession>A0A1J5PMF7</accession>
<organism evidence="2">
    <name type="scientific">mine drainage metagenome</name>
    <dbReference type="NCBI Taxonomy" id="410659"/>
    <lineage>
        <taxon>unclassified sequences</taxon>
        <taxon>metagenomes</taxon>
        <taxon>ecological metagenomes</taxon>
    </lineage>
</organism>
<feature type="region of interest" description="Disordered" evidence="1">
    <location>
        <begin position="139"/>
        <end position="169"/>
    </location>
</feature>
<sequence>MHDQINVRQIRLCLGQRGIDGGGKVGQRDLGRKRDRVGDKLAAGQAHSGAHQVGRRDFRCSVHAQRRGQPAIARPEAGERILPVGDHRHAEGFQHLQRFRQIEDGLGAGRNHGDGGFRQLAEVGRDVKAEFGTTMHATDAAGGKDVNASQPCRDHGGGDGGSAGFAHGDAGGKIRAREFQRVMRLAEGGEFRRGQPDVQLALQHGDGGGRGAVVAHLGLDLGCGVNVLRPRHTVGDNGGFKRHNRGAICARAAHFIGQDKFHRGSPLPSVARGMTRRARRIKGAVPRGIECKGRRAYLK</sequence>
<protein>
    <submittedName>
        <fullName evidence="2">Uncharacterized protein</fullName>
    </submittedName>
</protein>
<evidence type="ECO:0000256" key="1">
    <source>
        <dbReference type="SAM" id="MobiDB-lite"/>
    </source>
</evidence>
<comment type="caution">
    <text evidence="2">The sequence shown here is derived from an EMBL/GenBank/DDBJ whole genome shotgun (WGS) entry which is preliminary data.</text>
</comment>